<reference evidence="1" key="1">
    <citation type="journal article" date="2022" name="bioRxiv">
        <title>Sequencing and chromosome-scale assembly of the giantPleurodeles waltlgenome.</title>
        <authorList>
            <person name="Brown T."/>
            <person name="Elewa A."/>
            <person name="Iarovenko S."/>
            <person name="Subramanian E."/>
            <person name="Araus A.J."/>
            <person name="Petzold A."/>
            <person name="Susuki M."/>
            <person name="Suzuki K.-i.T."/>
            <person name="Hayashi T."/>
            <person name="Toyoda A."/>
            <person name="Oliveira C."/>
            <person name="Osipova E."/>
            <person name="Leigh N.D."/>
            <person name="Simon A."/>
            <person name="Yun M.H."/>
        </authorList>
    </citation>
    <scope>NUCLEOTIDE SEQUENCE</scope>
    <source>
        <strain evidence="1">20211129_DDA</strain>
        <tissue evidence="1">Liver</tissue>
    </source>
</reference>
<dbReference type="EMBL" id="JANPWB010000005">
    <property type="protein sequence ID" value="KAJ1184507.1"/>
    <property type="molecule type" value="Genomic_DNA"/>
</dbReference>
<evidence type="ECO:0000313" key="2">
    <source>
        <dbReference type="Proteomes" id="UP001066276"/>
    </source>
</evidence>
<protein>
    <submittedName>
        <fullName evidence="1">Uncharacterized protein</fullName>
    </submittedName>
</protein>
<keyword evidence="2" id="KW-1185">Reference proteome</keyword>
<dbReference type="AlphaFoldDB" id="A0AAV7U653"/>
<organism evidence="1 2">
    <name type="scientific">Pleurodeles waltl</name>
    <name type="common">Iberian ribbed newt</name>
    <dbReference type="NCBI Taxonomy" id="8319"/>
    <lineage>
        <taxon>Eukaryota</taxon>
        <taxon>Metazoa</taxon>
        <taxon>Chordata</taxon>
        <taxon>Craniata</taxon>
        <taxon>Vertebrata</taxon>
        <taxon>Euteleostomi</taxon>
        <taxon>Amphibia</taxon>
        <taxon>Batrachia</taxon>
        <taxon>Caudata</taxon>
        <taxon>Salamandroidea</taxon>
        <taxon>Salamandridae</taxon>
        <taxon>Pleurodelinae</taxon>
        <taxon>Pleurodeles</taxon>
    </lineage>
</organism>
<comment type="caution">
    <text evidence="1">The sequence shown here is derived from an EMBL/GenBank/DDBJ whole genome shotgun (WGS) entry which is preliminary data.</text>
</comment>
<dbReference type="Proteomes" id="UP001066276">
    <property type="component" value="Chromosome 3_1"/>
</dbReference>
<proteinExistence type="predicted"/>
<accession>A0AAV7U653</accession>
<name>A0AAV7U653_PLEWA</name>
<gene>
    <name evidence="1" type="ORF">NDU88_001313</name>
</gene>
<evidence type="ECO:0000313" key="1">
    <source>
        <dbReference type="EMBL" id="KAJ1184507.1"/>
    </source>
</evidence>
<sequence>MRASGRQHRSSALRMCGTLSVPHCTEAGRASRFGAPRATCLFIFLLSVAQPGTELQPVFAALRPSPAIDAGTPDPAASPM</sequence>